<dbReference type="EMBL" id="JAAIUW010000006">
    <property type="protein sequence ID" value="KAF7828262.1"/>
    <property type="molecule type" value="Genomic_DNA"/>
</dbReference>
<keyword evidence="2" id="KW-1185">Reference proteome</keyword>
<reference evidence="1" key="1">
    <citation type="submission" date="2020-09" db="EMBL/GenBank/DDBJ databases">
        <title>Genome-Enabled Discovery of Anthraquinone Biosynthesis in Senna tora.</title>
        <authorList>
            <person name="Kang S.-H."/>
            <person name="Pandey R.P."/>
            <person name="Lee C.-M."/>
            <person name="Sim J.-S."/>
            <person name="Jeong J.-T."/>
            <person name="Choi B.-S."/>
            <person name="Jung M."/>
            <person name="Ginzburg D."/>
            <person name="Zhao K."/>
            <person name="Won S.Y."/>
            <person name="Oh T.-J."/>
            <person name="Yu Y."/>
            <person name="Kim N.-H."/>
            <person name="Lee O.R."/>
            <person name="Lee T.-H."/>
            <person name="Bashyal P."/>
            <person name="Kim T.-S."/>
            <person name="Lee W.-H."/>
            <person name="Kawkins C."/>
            <person name="Kim C.-K."/>
            <person name="Kim J.S."/>
            <person name="Ahn B.O."/>
            <person name="Rhee S.Y."/>
            <person name="Sohng J.K."/>
        </authorList>
    </citation>
    <scope>NUCLEOTIDE SEQUENCE</scope>
    <source>
        <tissue evidence="1">Leaf</tissue>
    </source>
</reference>
<comment type="caution">
    <text evidence="1">The sequence shown here is derived from an EMBL/GenBank/DDBJ whole genome shotgun (WGS) entry which is preliminary data.</text>
</comment>
<accession>A0A834WMB9</accession>
<dbReference type="AlphaFoldDB" id="A0A834WMB9"/>
<organism evidence="1 2">
    <name type="scientific">Senna tora</name>
    <dbReference type="NCBI Taxonomy" id="362788"/>
    <lineage>
        <taxon>Eukaryota</taxon>
        <taxon>Viridiplantae</taxon>
        <taxon>Streptophyta</taxon>
        <taxon>Embryophyta</taxon>
        <taxon>Tracheophyta</taxon>
        <taxon>Spermatophyta</taxon>
        <taxon>Magnoliopsida</taxon>
        <taxon>eudicotyledons</taxon>
        <taxon>Gunneridae</taxon>
        <taxon>Pentapetalae</taxon>
        <taxon>rosids</taxon>
        <taxon>fabids</taxon>
        <taxon>Fabales</taxon>
        <taxon>Fabaceae</taxon>
        <taxon>Caesalpinioideae</taxon>
        <taxon>Cassia clade</taxon>
        <taxon>Senna</taxon>
    </lineage>
</organism>
<name>A0A834WMB9_9FABA</name>
<evidence type="ECO:0000313" key="2">
    <source>
        <dbReference type="Proteomes" id="UP000634136"/>
    </source>
</evidence>
<sequence length="36" mass="4420">MRNFSVSVPRRHGDEKPGWRKRIELEQESEFEFVSR</sequence>
<proteinExistence type="predicted"/>
<dbReference type="Proteomes" id="UP000634136">
    <property type="component" value="Unassembled WGS sequence"/>
</dbReference>
<gene>
    <name evidence="1" type="ORF">G2W53_019426</name>
</gene>
<evidence type="ECO:0000313" key="1">
    <source>
        <dbReference type="EMBL" id="KAF7828262.1"/>
    </source>
</evidence>
<protein>
    <submittedName>
        <fullName evidence="1">Uncharacterized protein</fullName>
    </submittedName>
</protein>